<keyword evidence="1" id="KW-0812">Transmembrane</keyword>
<dbReference type="Proteomes" id="UP000887578">
    <property type="component" value="Unplaced"/>
</dbReference>
<accession>A0A914PUA7</accession>
<proteinExistence type="predicted"/>
<feature type="transmembrane region" description="Helical" evidence="1">
    <location>
        <begin position="128"/>
        <end position="153"/>
    </location>
</feature>
<organism evidence="2 3">
    <name type="scientific">Panagrolaimus davidi</name>
    <dbReference type="NCBI Taxonomy" id="227884"/>
    <lineage>
        <taxon>Eukaryota</taxon>
        <taxon>Metazoa</taxon>
        <taxon>Ecdysozoa</taxon>
        <taxon>Nematoda</taxon>
        <taxon>Chromadorea</taxon>
        <taxon>Rhabditida</taxon>
        <taxon>Tylenchina</taxon>
        <taxon>Panagrolaimomorpha</taxon>
        <taxon>Panagrolaimoidea</taxon>
        <taxon>Panagrolaimidae</taxon>
        <taxon>Panagrolaimus</taxon>
    </lineage>
</organism>
<evidence type="ECO:0000313" key="2">
    <source>
        <dbReference type="Proteomes" id="UP000887578"/>
    </source>
</evidence>
<keyword evidence="2" id="KW-1185">Reference proteome</keyword>
<dbReference type="AlphaFoldDB" id="A0A914PUA7"/>
<keyword evidence="1" id="KW-0472">Membrane</keyword>
<reference evidence="3" key="1">
    <citation type="submission" date="2022-11" db="UniProtKB">
        <authorList>
            <consortium name="WormBaseParasite"/>
        </authorList>
    </citation>
    <scope>IDENTIFICATION</scope>
</reference>
<name>A0A914PUA7_9BILA</name>
<sequence>MNCTTSAFLPCHCEPNFVETCAKHEELVGRDWIRVEENPKFVVIATTSKTYSFETSLTKRTQMVPESGIFALCINENEKVEIGGHLIRGHSPQPTKILHIFNFTFEAPPVPTAKILEYKHYELPPVNAFSVTAVGLVFALIIVIVVLILILCLQKN</sequence>
<evidence type="ECO:0000256" key="1">
    <source>
        <dbReference type="SAM" id="Phobius"/>
    </source>
</evidence>
<protein>
    <submittedName>
        <fullName evidence="3">Uncharacterized protein</fullName>
    </submittedName>
</protein>
<evidence type="ECO:0000313" key="3">
    <source>
        <dbReference type="WBParaSite" id="PDA_v2.g22313.t1"/>
    </source>
</evidence>
<keyword evidence="1" id="KW-1133">Transmembrane helix</keyword>
<dbReference type="WBParaSite" id="PDA_v2.g22313.t1">
    <property type="protein sequence ID" value="PDA_v2.g22313.t1"/>
    <property type="gene ID" value="PDA_v2.g22313"/>
</dbReference>